<dbReference type="InterPro" id="IPR023574">
    <property type="entry name" value="Ribosomal_uL4_dom_sf"/>
</dbReference>
<dbReference type="Proteomes" id="UP000176609">
    <property type="component" value="Unassembled WGS sequence"/>
</dbReference>
<evidence type="ECO:0000313" key="8">
    <source>
        <dbReference type="Proteomes" id="UP000176609"/>
    </source>
</evidence>
<dbReference type="PANTHER" id="PTHR10746:SF6">
    <property type="entry name" value="LARGE RIBOSOMAL SUBUNIT PROTEIN UL4M"/>
    <property type="match status" value="1"/>
</dbReference>
<evidence type="ECO:0000256" key="3">
    <source>
        <dbReference type="ARBA" id="ARBA00023274"/>
    </source>
</evidence>
<dbReference type="Pfam" id="PF00573">
    <property type="entry name" value="Ribosomal_L4"/>
    <property type="match status" value="1"/>
</dbReference>
<evidence type="ECO:0000256" key="1">
    <source>
        <dbReference type="ARBA" id="ARBA00010528"/>
    </source>
</evidence>
<dbReference type="AlphaFoldDB" id="A0A1F6ARI2"/>
<keyword evidence="5" id="KW-0694">RNA-binding</keyword>
<name>A0A1F6ARI2_9BACT</name>
<evidence type="ECO:0000256" key="5">
    <source>
        <dbReference type="HAMAP-Rule" id="MF_01328"/>
    </source>
</evidence>
<evidence type="ECO:0000256" key="6">
    <source>
        <dbReference type="SAM" id="MobiDB-lite"/>
    </source>
</evidence>
<protein>
    <recommendedName>
        <fullName evidence="4 5">Large ribosomal subunit protein uL4</fullName>
    </recommendedName>
</protein>
<dbReference type="HAMAP" id="MF_01328_B">
    <property type="entry name" value="Ribosomal_uL4_B"/>
    <property type="match status" value="1"/>
</dbReference>
<dbReference type="InterPro" id="IPR002136">
    <property type="entry name" value="Ribosomal_uL4"/>
</dbReference>
<dbReference type="EMBL" id="MFJR01000004">
    <property type="protein sequence ID" value="OGG27300.1"/>
    <property type="molecule type" value="Genomic_DNA"/>
</dbReference>
<feature type="region of interest" description="Disordered" evidence="6">
    <location>
        <begin position="234"/>
        <end position="274"/>
    </location>
</feature>
<accession>A0A1F6ARI2</accession>
<evidence type="ECO:0000256" key="2">
    <source>
        <dbReference type="ARBA" id="ARBA00022980"/>
    </source>
</evidence>
<feature type="compositionally biased region" description="Polar residues" evidence="6">
    <location>
        <begin position="234"/>
        <end position="245"/>
    </location>
</feature>
<evidence type="ECO:0000256" key="4">
    <source>
        <dbReference type="ARBA" id="ARBA00035244"/>
    </source>
</evidence>
<keyword evidence="2 5" id="KW-0689">Ribosomal protein</keyword>
<dbReference type="GO" id="GO:0006412">
    <property type="term" value="P:translation"/>
    <property type="evidence" value="ECO:0007669"/>
    <property type="project" value="UniProtKB-UniRule"/>
</dbReference>
<gene>
    <name evidence="5" type="primary">rplD</name>
    <name evidence="7" type="ORF">A2960_04375</name>
</gene>
<dbReference type="GO" id="GO:0019843">
    <property type="term" value="F:rRNA binding"/>
    <property type="evidence" value="ECO:0007669"/>
    <property type="project" value="UniProtKB-UniRule"/>
</dbReference>
<dbReference type="PANTHER" id="PTHR10746">
    <property type="entry name" value="50S RIBOSOMAL PROTEIN L4"/>
    <property type="match status" value="1"/>
</dbReference>
<dbReference type="GO" id="GO:0005840">
    <property type="term" value="C:ribosome"/>
    <property type="evidence" value="ECO:0007669"/>
    <property type="project" value="UniProtKB-KW"/>
</dbReference>
<comment type="function">
    <text evidence="5">Forms part of the polypeptide exit tunnel.</text>
</comment>
<comment type="caution">
    <text evidence="7">The sequence shown here is derived from an EMBL/GenBank/DDBJ whole genome shotgun (WGS) entry which is preliminary data.</text>
</comment>
<dbReference type="Gene3D" id="3.40.1370.10">
    <property type="match status" value="1"/>
</dbReference>
<evidence type="ECO:0000313" key="7">
    <source>
        <dbReference type="EMBL" id="OGG27300.1"/>
    </source>
</evidence>
<dbReference type="SUPFAM" id="SSF52166">
    <property type="entry name" value="Ribosomal protein L4"/>
    <property type="match status" value="1"/>
</dbReference>
<dbReference type="GO" id="GO:1990904">
    <property type="term" value="C:ribonucleoprotein complex"/>
    <property type="evidence" value="ECO:0007669"/>
    <property type="project" value="UniProtKB-KW"/>
</dbReference>
<organism evidence="7 8">
    <name type="scientific">Candidatus Gottesmanbacteria bacterium RIFCSPLOWO2_01_FULL_39_12b</name>
    <dbReference type="NCBI Taxonomy" id="1798388"/>
    <lineage>
        <taxon>Bacteria</taxon>
        <taxon>Candidatus Gottesmaniibacteriota</taxon>
    </lineage>
</organism>
<dbReference type="NCBIfam" id="TIGR03953">
    <property type="entry name" value="rplD_bact"/>
    <property type="match status" value="1"/>
</dbReference>
<sequence>MPRIKKSTNKQKSTEKLKASLYNLQGEVVGDISLPEKIFAAKINPILMAQAVRIYQANQRLGTHSTKTRGEVTGSTRKIYRQKGTGRARHGDIKSPIFIGGGVVHGPRPKDYSLSFPKKMRKLALFSALTSKYRGGAIKIISGLKEIEAKTKNLVETLVKLKLIDGKKVINSKILLVIPNKLDNILLAGRNLRYLTIRQAQLLNTYEILSHYQLVLMEETVTKLVENAIGQKQSPNLKSPITTSQKPEDKTKKLVLKKKSKTSLTKTKRISDKK</sequence>
<comment type="function">
    <text evidence="5">One of the primary rRNA binding proteins, this protein initially binds near the 5'-end of the 23S rRNA. It is important during the early stages of 50S assembly. It makes multiple contacts with different domains of the 23S rRNA in the assembled 50S subunit and ribosome.</text>
</comment>
<dbReference type="InterPro" id="IPR013005">
    <property type="entry name" value="Ribosomal_uL4-like"/>
</dbReference>
<feature type="compositionally biased region" description="Basic residues" evidence="6">
    <location>
        <begin position="253"/>
        <end position="268"/>
    </location>
</feature>
<keyword evidence="3 5" id="KW-0687">Ribonucleoprotein</keyword>
<proteinExistence type="inferred from homology"/>
<reference evidence="7 8" key="1">
    <citation type="journal article" date="2016" name="Nat. Commun.">
        <title>Thousands of microbial genomes shed light on interconnected biogeochemical processes in an aquifer system.</title>
        <authorList>
            <person name="Anantharaman K."/>
            <person name="Brown C.T."/>
            <person name="Hug L.A."/>
            <person name="Sharon I."/>
            <person name="Castelle C.J."/>
            <person name="Probst A.J."/>
            <person name="Thomas B.C."/>
            <person name="Singh A."/>
            <person name="Wilkins M.J."/>
            <person name="Karaoz U."/>
            <person name="Brodie E.L."/>
            <person name="Williams K.H."/>
            <person name="Hubbard S.S."/>
            <person name="Banfield J.F."/>
        </authorList>
    </citation>
    <scope>NUCLEOTIDE SEQUENCE [LARGE SCALE GENOMIC DNA]</scope>
</reference>
<comment type="similarity">
    <text evidence="1 5">Belongs to the universal ribosomal protein uL4 family.</text>
</comment>
<keyword evidence="5" id="KW-0699">rRNA-binding</keyword>
<comment type="subunit">
    <text evidence="5">Part of the 50S ribosomal subunit.</text>
</comment>
<dbReference type="GO" id="GO:0003735">
    <property type="term" value="F:structural constituent of ribosome"/>
    <property type="evidence" value="ECO:0007669"/>
    <property type="project" value="InterPro"/>
</dbReference>